<dbReference type="STRING" id="1304281.ACM44_01995"/>
<dbReference type="PATRIC" id="fig|1304281.5.peg.432"/>
<accession>A0A0J7J2G4</accession>
<keyword evidence="1" id="KW-0732">Signal</keyword>
<dbReference type="EMBL" id="LFNG01000003">
    <property type="protein sequence ID" value="KMQ72246.1"/>
    <property type="molecule type" value="Genomic_DNA"/>
</dbReference>
<evidence type="ECO:0000256" key="1">
    <source>
        <dbReference type="SAM" id="SignalP"/>
    </source>
</evidence>
<evidence type="ECO:0000313" key="3">
    <source>
        <dbReference type="Proteomes" id="UP000035900"/>
    </source>
</evidence>
<comment type="caution">
    <text evidence="2">The sequence shown here is derived from an EMBL/GenBank/DDBJ whole genome shotgun (WGS) entry which is preliminary data.</text>
</comment>
<dbReference type="OrthoDB" id="1269396at2"/>
<feature type="signal peptide" evidence="1">
    <location>
        <begin position="1"/>
        <end position="22"/>
    </location>
</feature>
<feature type="chain" id="PRO_5005289136" evidence="1">
    <location>
        <begin position="23"/>
        <end position="225"/>
    </location>
</feature>
<organism evidence="2 3">
    <name type="scientific">Chryseobacterium koreense CCUG 49689</name>
    <dbReference type="NCBI Taxonomy" id="1304281"/>
    <lineage>
        <taxon>Bacteria</taxon>
        <taxon>Pseudomonadati</taxon>
        <taxon>Bacteroidota</taxon>
        <taxon>Flavobacteriia</taxon>
        <taxon>Flavobacteriales</taxon>
        <taxon>Weeksellaceae</taxon>
        <taxon>Chryseobacterium group</taxon>
        <taxon>Chryseobacterium</taxon>
    </lineage>
</organism>
<proteinExistence type="predicted"/>
<protein>
    <submittedName>
        <fullName evidence="2">Uncharacterized protein</fullName>
    </submittedName>
</protein>
<dbReference type="AlphaFoldDB" id="A0A0J7J2G4"/>
<dbReference type="Proteomes" id="UP000035900">
    <property type="component" value="Unassembled WGS sequence"/>
</dbReference>
<gene>
    <name evidence="2" type="ORF">ACM44_01995</name>
</gene>
<keyword evidence="3" id="KW-1185">Reference proteome</keyword>
<name>A0A0J7J2G4_9FLAO</name>
<reference evidence="2 3" key="1">
    <citation type="journal article" date="2004" name="Int. J. Syst. Evol. Microbiol.">
        <title>Kaistella koreensis gen. nov., sp. nov., a novel member of the Chryseobacterium-Bergeyella-Riemerella branch.</title>
        <authorList>
            <person name="Kim M.K."/>
            <person name="Im W.T."/>
            <person name="Shin Y.K."/>
            <person name="Lim J.H."/>
            <person name="Kim S.H."/>
            <person name="Lee B.C."/>
            <person name="Park M.Y."/>
            <person name="Lee K.Y."/>
            <person name="Lee S.T."/>
        </authorList>
    </citation>
    <scope>NUCLEOTIDE SEQUENCE [LARGE SCALE GENOMIC DNA]</scope>
    <source>
        <strain evidence="2 3">CCUG 49689</strain>
    </source>
</reference>
<sequence length="225" mass="26339">MKKRLILSIILPAIYVVLTSSGGNTTPPWQKENVSFPMMNQEIRHTMEENDRQKTMKNRQDINLTTEVVNKKQWEKFKETTTKIQERLRLVDFAMQAIPTGYAIFLESQKIQDIQSKIITEIETAPYSLIVVLPAEIKFVDDMQMVVRLLSGIVLSYGAINQMEKAERKILLEYALGEVTNLRRDSLFMLMKVRDIKRKVEWTKFVILNYINKDKQIVEQIISHF</sequence>
<evidence type="ECO:0000313" key="2">
    <source>
        <dbReference type="EMBL" id="KMQ72246.1"/>
    </source>
</evidence>